<dbReference type="PROSITE" id="PS50987">
    <property type="entry name" value="HTH_ARSR_2"/>
    <property type="match status" value="1"/>
</dbReference>
<dbReference type="RefSeq" id="WP_123696463.1">
    <property type="nucleotide sequence ID" value="NZ_RKHJ01000001.1"/>
</dbReference>
<dbReference type="Proteomes" id="UP000275456">
    <property type="component" value="Unassembled WGS sequence"/>
</dbReference>
<evidence type="ECO:0000313" key="4">
    <source>
        <dbReference type="Proteomes" id="UP000275456"/>
    </source>
</evidence>
<dbReference type="InterPro" id="IPR001845">
    <property type="entry name" value="HTH_ArsR_DNA-bd_dom"/>
</dbReference>
<evidence type="ECO:0000256" key="1">
    <source>
        <dbReference type="SAM" id="MobiDB-lite"/>
    </source>
</evidence>
<proteinExistence type="predicted"/>
<dbReference type="InterPro" id="IPR036388">
    <property type="entry name" value="WH-like_DNA-bd_sf"/>
</dbReference>
<evidence type="ECO:0000259" key="2">
    <source>
        <dbReference type="PROSITE" id="PS50987"/>
    </source>
</evidence>
<protein>
    <submittedName>
        <fullName evidence="3">ArsR family transcriptional regulator</fullName>
    </submittedName>
</protein>
<dbReference type="OrthoDB" id="9806976at2"/>
<keyword evidence="4" id="KW-1185">Reference proteome</keyword>
<feature type="region of interest" description="Disordered" evidence="1">
    <location>
        <begin position="111"/>
        <end position="148"/>
    </location>
</feature>
<dbReference type="PRINTS" id="PR00778">
    <property type="entry name" value="HTHARSR"/>
</dbReference>
<dbReference type="InterPro" id="IPR036390">
    <property type="entry name" value="WH_DNA-bd_sf"/>
</dbReference>
<accession>A0A3N2AQQ4</accession>
<dbReference type="SUPFAM" id="SSF46785">
    <property type="entry name" value="Winged helix' DNA-binding domain"/>
    <property type="match status" value="1"/>
</dbReference>
<organism evidence="3 4">
    <name type="scientific">Agrococcus jenensis</name>
    <dbReference type="NCBI Taxonomy" id="46353"/>
    <lineage>
        <taxon>Bacteria</taxon>
        <taxon>Bacillati</taxon>
        <taxon>Actinomycetota</taxon>
        <taxon>Actinomycetes</taxon>
        <taxon>Micrococcales</taxon>
        <taxon>Microbacteriaceae</taxon>
        <taxon>Agrococcus</taxon>
    </lineage>
</organism>
<dbReference type="GO" id="GO:0003700">
    <property type="term" value="F:DNA-binding transcription factor activity"/>
    <property type="evidence" value="ECO:0007669"/>
    <property type="project" value="InterPro"/>
</dbReference>
<dbReference type="PANTHER" id="PTHR38600:SF2">
    <property type="entry name" value="SLL0088 PROTEIN"/>
    <property type="match status" value="1"/>
</dbReference>
<dbReference type="NCBIfam" id="NF033788">
    <property type="entry name" value="HTH_metalloreg"/>
    <property type="match status" value="1"/>
</dbReference>
<dbReference type="AlphaFoldDB" id="A0A3N2AQQ4"/>
<dbReference type="Gene3D" id="1.10.10.10">
    <property type="entry name" value="Winged helix-like DNA-binding domain superfamily/Winged helix DNA-binding domain"/>
    <property type="match status" value="1"/>
</dbReference>
<feature type="compositionally biased region" description="Basic and acidic residues" evidence="1">
    <location>
        <begin position="111"/>
        <end position="125"/>
    </location>
</feature>
<sequence length="148" mass="15908">MPIATDPLSRIFFALADPTRRAMLERLAAGAATVGELAEPFAMSRPAVSQHLGVLEQAGLIERTRQGQWRSCALRPEGLDDAEQWVTEHRAAWQSRFDRLDETLAALVAGERDAGSASDAHHEASDAGPSDTSTTDQADASVGDPKEQ</sequence>
<dbReference type="EMBL" id="RKHJ01000001">
    <property type="protein sequence ID" value="ROR65367.1"/>
    <property type="molecule type" value="Genomic_DNA"/>
</dbReference>
<gene>
    <name evidence="3" type="ORF">EDD26_0733</name>
</gene>
<feature type="domain" description="HTH arsR-type" evidence="2">
    <location>
        <begin position="1"/>
        <end position="94"/>
    </location>
</feature>
<dbReference type="InterPro" id="IPR011991">
    <property type="entry name" value="ArsR-like_HTH"/>
</dbReference>
<reference evidence="3 4" key="1">
    <citation type="submission" date="2018-11" db="EMBL/GenBank/DDBJ databases">
        <title>Sequencing the genomes of 1000 actinobacteria strains.</title>
        <authorList>
            <person name="Klenk H.-P."/>
        </authorList>
    </citation>
    <scope>NUCLEOTIDE SEQUENCE [LARGE SCALE GENOMIC DNA]</scope>
    <source>
        <strain evidence="3 4">DSM 9580</strain>
    </source>
</reference>
<name>A0A3N2AQQ4_9MICO</name>
<comment type="caution">
    <text evidence="3">The sequence shown here is derived from an EMBL/GenBank/DDBJ whole genome shotgun (WGS) entry which is preliminary data.</text>
</comment>
<evidence type="ECO:0000313" key="3">
    <source>
        <dbReference type="EMBL" id="ROR65367.1"/>
    </source>
</evidence>
<dbReference type="PANTHER" id="PTHR38600">
    <property type="entry name" value="TRANSCRIPTIONAL REGULATORY PROTEIN"/>
    <property type="match status" value="1"/>
</dbReference>
<dbReference type="Pfam" id="PF12840">
    <property type="entry name" value="HTH_20"/>
    <property type="match status" value="1"/>
</dbReference>
<dbReference type="CDD" id="cd00090">
    <property type="entry name" value="HTH_ARSR"/>
    <property type="match status" value="1"/>
</dbReference>
<dbReference type="SMART" id="SM00418">
    <property type="entry name" value="HTH_ARSR"/>
    <property type="match status" value="1"/>
</dbReference>